<feature type="transmembrane region" description="Helical" evidence="1">
    <location>
        <begin position="270"/>
        <end position="288"/>
    </location>
</feature>
<comment type="caution">
    <text evidence="2">The sequence shown here is derived from an EMBL/GenBank/DDBJ whole genome shotgun (WGS) entry which is preliminary data.</text>
</comment>
<dbReference type="PANTHER" id="PTHR38592">
    <property type="entry name" value="BLL4819 PROTEIN"/>
    <property type="match status" value="1"/>
</dbReference>
<feature type="transmembrane region" description="Helical" evidence="1">
    <location>
        <begin position="228"/>
        <end position="245"/>
    </location>
</feature>
<evidence type="ECO:0008006" key="4">
    <source>
        <dbReference type="Google" id="ProtNLM"/>
    </source>
</evidence>
<dbReference type="PANTHER" id="PTHR38592:SF3">
    <property type="entry name" value="BLL4819 PROTEIN"/>
    <property type="match status" value="1"/>
</dbReference>
<feature type="transmembrane region" description="Helical" evidence="1">
    <location>
        <begin position="45"/>
        <end position="62"/>
    </location>
</feature>
<keyword evidence="1" id="KW-1133">Transmembrane helix</keyword>
<proteinExistence type="predicted"/>
<dbReference type="Pfam" id="PF10129">
    <property type="entry name" value="OpgC_C"/>
    <property type="match status" value="1"/>
</dbReference>
<accession>A0ABU0LG28</accession>
<name>A0ABU0LG28_XANAG</name>
<sequence>MASAGARIVSIDFWRGFALLTIFINHIPGHVLSAYTFRNFGVSDAAELFVLLAGVSAAFAYVRPFEPGRRLRIGARIVTRAFNLYVAHLALVMVAVAIIGGFVVEAGDTRVLGWYHLDLITEAPVEALVGIALLTFQPAYLNILPLYVSLLLLAPVLVMLARRSLALALGVSAAIYLIAQFAHLGPPVWPGAGRWYFNPLAWQLLFTIGLAIGVALDRGGVRVARRSLDILAPLYLLAALVWAQLDFPLSLEVWPLPAFMWDFDKSSLDLPRILHILALAYCAARLPLERWLRATRAATPLILIGRHALPVFCFGTVLSLGAQVVRPAFDGAVSFDLLIVGIGFSLQWLLAWALEWQKGGRTADAHASGERAAASQPFAPRA</sequence>
<dbReference type="EMBL" id="JAUSVY010000006">
    <property type="protein sequence ID" value="MDQ0506095.1"/>
    <property type="molecule type" value="Genomic_DNA"/>
</dbReference>
<evidence type="ECO:0000313" key="3">
    <source>
        <dbReference type="Proteomes" id="UP001241747"/>
    </source>
</evidence>
<organism evidence="2 3">
    <name type="scientific">Xanthobacter agilis</name>
    <dbReference type="NCBI Taxonomy" id="47492"/>
    <lineage>
        <taxon>Bacteria</taxon>
        <taxon>Pseudomonadati</taxon>
        <taxon>Pseudomonadota</taxon>
        <taxon>Alphaproteobacteria</taxon>
        <taxon>Hyphomicrobiales</taxon>
        <taxon>Xanthobacteraceae</taxon>
        <taxon>Xanthobacter</taxon>
    </lineage>
</organism>
<keyword evidence="1" id="KW-0472">Membrane</keyword>
<gene>
    <name evidence="2" type="ORF">QOZ94_002899</name>
</gene>
<evidence type="ECO:0000256" key="1">
    <source>
        <dbReference type="SAM" id="Phobius"/>
    </source>
</evidence>
<dbReference type="RefSeq" id="WP_237343821.1">
    <property type="nucleotide sequence ID" value="NZ_JABWGX010000001.1"/>
</dbReference>
<dbReference type="PIRSF" id="PIRSF028704">
    <property type="entry name" value="UPC028704"/>
    <property type="match status" value="1"/>
</dbReference>
<feature type="transmembrane region" description="Helical" evidence="1">
    <location>
        <begin position="82"/>
        <end position="104"/>
    </location>
</feature>
<reference evidence="2 3" key="1">
    <citation type="submission" date="2023-07" db="EMBL/GenBank/DDBJ databases">
        <title>Genomic Encyclopedia of Type Strains, Phase IV (KMG-IV): sequencing the most valuable type-strain genomes for metagenomic binning, comparative biology and taxonomic classification.</title>
        <authorList>
            <person name="Goeker M."/>
        </authorList>
    </citation>
    <scope>NUCLEOTIDE SEQUENCE [LARGE SCALE GENOMIC DNA]</scope>
    <source>
        <strain evidence="2 3">DSM 3770</strain>
    </source>
</reference>
<feature type="transmembrane region" description="Helical" evidence="1">
    <location>
        <begin position="195"/>
        <end position="216"/>
    </location>
</feature>
<protein>
    <recommendedName>
        <fullName evidence="4">OpgC domain-containing protein</fullName>
    </recommendedName>
</protein>
<feature type="transmembrane region" description="Helical" evidence="1">
    <location>
        <begin position="335"/>
        <end position="354"/>
    </location>
</feature>
<feature type="transmembrane region" description="Helical" evidence="1">
    <location>
        <begin position="12"/>
        <end position="33"/>
    </location>
</feature>
<evidence type="ECO:0000313" key="2">
    <source>
        <dbReference type="EMBL" id="MDQ0506095.1"/>
    </source>
</evidence>
<feature type="transmembrane region" description="Helical" evidence="1">
    <location>
        <begin position="165"/>
        <end position="183"/>
    </location>
</feature>
<keyword evidence="3" id="KW-1185">Reference proteome</keyword>
<keyword evidence="1" id="KW-0812">Transmembrane</keyword>
<feature type="transmembrane region" description="Helical" evidence="1">
    <location>
        <begin position="309"/>
        <end position="329"/>
    </location>
</feature>
<dbReference type="Proteomes" id="UP001241747">
    <property type="component" value="Unassembled WGS sequence"/>
</dbReference>
<dbReference type="InterPro" id="IPR014550">
    <property type="entry name" value="UCP028704_OpgC"/>
</dbReference>
<feature type="transmembrane region" description="Helical" evidence="1">
    <location>
        <begin position="139"/>
        <end position="158"/>
    </location>
</feature>